<dbReference type="Gene3D" id="3.40.1170.60">
    <property type="match status" value="1"/>
</dbReference>
<keyword evidence="12" id="KW-0460">Magnesium</keyword>
<evidence type="ECO:0000256" key="8">
    <source>
        <dbReference type="ARBA" id="ARBA00022695"/>
    </source>
</evidence>
<dbReference type="GO" id="GO:0003684">
    <property type="term" value="F:damaged DNA binding"/>
    <property type="evidence" value="ECO:0007669"/>
    <property type="project" value="InterPro"/>
</dbReference>
<dbReference type="Gene3D" id="1.10.150.20">
    <property type="entry name" value="5' to 3' exonuclease, C-terminal subdomain"/>
    <property type="match status" value="1"/>
</dbReference>
<comment type="catalytic activity">
    <reaction evidence="16">
        <text>DNA(n) + a 2'-deoxyribonucleoside 5'-triphosphate = DNA(n+1) + diphosphate</text>
        <dbReference type="Rhea" id="RHEA:22508"/>
        <dbReference type="Rhea" id="RHEA-COMP:17339"/>
        <dbReference type="Rhea" id="RHEA-COMP:17340"/>
        <dbReference type="ChEBI" id="CHEBI:33019"/>
        <dbReference type="ChEBI" id="CHEBI:61560"/>
        <dbReference type="ChEBI" id="CHEBI:173112"/>
        <dbReference type="EC" id="2.7.7.7"/>
    </reaction>
</comment>
<gene>
    <name evidence="18" type="ORF">MNBD_GAMMA01-121</name>
</gene>
<dbReference type="InterPro" id="IPR043128">
    <property type="entry name" value="Rev_trsase/Diguanyl_cyclase"/>
</dbReference>
<evidence type="ECO:0000256" key="10">
    <source>
        <dbReference type="ARBA" id="ARBA00022723"/>
    </source>
</evidence>
<evidence type="ECO:0000256" key="13">
    <source>
        <dbReference type="ARBA" id="ARBA00022932"/>
    </source>
</evidence>
<comment type="subcellular location">
    <subcellularLocation>
        <location evidence="2">Cytoplasm</location>
    </subcellularLocation>
</comment>
<evidence type="ECO:0000256" key="14">
    <source>
        <dbReference type="ARBA" id="ARBA00023125"/>
    </source>
</evidence>
<dbReference type="SUPFAM" id="SSF100879">
    <property type="entry name" value="Lesion bypass DNA polymerase (Y-family), little finger domain"/>
    <property type="match status" value="1"/>
</dbReference>
<keyword evidence="8 18" id="KW-0548">Nucleotidyltransferase</keyword>
<dbReference type="EMBL" id="UOEW01000316">
    <property type="protein sequence ID" value="VAW41615.1"/>
    <property type="molecule type" value="Genomic_DNA"/>
</dbReference>
<dbReference type="EC" id="2.7.7.7" evidence="4"/>
<dbReference type="HAMAP" id="MF_01113">
    <property type="entry name" value="DNApol_IV"/>
    <property type="match status" value="1"/>
</dbReference>
<evidence type="ECO:0000313" key="18">
    <source>
        <dbReference type="EMBL" id="VAW41615.1"/>
    </source>
</evidence>
<dbReference type="FunFam" id="3.30.70.270:FF:000002">
    <property type="entry name" value="DNA polymerase IV"/>
    <property type="match status" value="1"/>
</dbReference>
<keyword evidence="6" id="KW-0963">Cytoplasm</keyword>
<evidence type="ECO:0000256" key="15">
    <source>
        <dbReference type="ARBA" id="ARBA00023204"/>
    </source>
</evidence>
<dbReference type="PANTHER" id="PTHR11076:SF33">
    <property type="entry name" value="DNA POLYMERASE KAPPA"/>
    <property type="match status" value="1"/>
</dbReference>
<sequence>MRKIIHIDMDCFFAAVETRENPQLQGKPVTVGGRPESRGVVAACNYEARAYGIHSAMPMSQAIRRCPHLIMLGVNMNLYKSVSVKIQAIFKQYTSLVQPLSLDEAFLDVSDCKQHHGSATLIAQAIRQRIFAEHKLTASAGIAPNKFLAKIASDWNKPNGQFVITPNNIADFVIELPVKKIFGVGKMTNKKMQKLAIKTCYDLQQLSKEQLYQYFGKFGNQLYNLCRGIDNRPVNPDRIRKSLSIEDTFTHDKADLPACLATLPTLYNSMLSRLVKAQQKHKLPIKALFIKLRFNNFKTTTAQTIATKPAIFIYQQLVTTAWNRGKRPVRLIGLGVQFDIKDAVIQLDLPI</sequence>
<dbReference type="InterPro" id="IPR053848">
    <property type="entry name" value="IMS_HHH_1"/>
</dbReference>
<keyword evidence="10" id="KW-0479">Metal-binding</keyword>
<keyword evidence="7 18" id="KW-0808">Transferase</keyword>
<dbReference type="PANTHER" id="PTHR11076">
    <property type="entry name" value="DNA REPAIR POLYMERASE UMUC / TRANSFERASE FAMILY MEMBER"/>
    <property type="match status" value="1"/>
</dbReference>
<accession>A0A3B0VDL4</accession>
<dbReference type="FunFam" id="1.10.150.20:FF:000019">
    <property type="entry name" value="DNA polymerase IV"/>
    <property type="match status" value="1"/>
</dbReference>
<reference evidence="18" key="1">
    <citation type="submission" date="2018-06" db="EMBL/GenBank/DDBJ databases">
        <authorList>
            <person name="Zhirakovskaya E."/>
        </authorList>
    </citation>
    <scope>NUCLEOTIDE SEQUENCE</scope>
</reference>
<comment type="similarity">
    <text evidence="3">Belongs to the DNA polymerase type-Y family.</text>
</comment>
<dbReference type="InterPro" id="IPR001126">
    <property type="entry name" value="UmuC"/>
</dbReference>
<dbReference type="GO" id="GO:0042276">
    <property type="term" value="P:error-prone translesion synthesis"/>
    <property type="evidence" value="ECO:0007669"/>
    <property type="project" value="TreeGrafter"/>
</dbReference>
<evidence type="ECO:0000256" key="5">
    <source>
        <dbReference type="ARBA" id="ARBA00022457"/>
    </source>
</evidence>
<dbReference type="CDD" id="cd03586">
    <property type="entry name" value="PolY_Pol_IV_kappa"/>
    <property type="match status" value="1"/>
</dbReference>
<name>A0A3B0VDL4_9ZZZZ</name>
<dbReference type="InterPro" id="IPR043502">
    <property type="entry name" value="DNA/RNA_pol_sf"/>
</dbReference>
<evidence type="ECO:0000256" key="1">
    <source>
        <dbReference type="ARBA" id="ARBA00001946"/>
    </source>
</evidence>
<dbReference type="Pfam" id="PF11799">
    <property type="entry name" value="IMS_C"/>
    <property type="match status" value="1"/>
</dbReference>
<evidence type="ECO:0000256" key="11">
    <source>
        <dbReference type="ARBA" id="ARBA00022763"/>
    </source>
</evidence>
<keyword evidence="11" id="KW-0227">DNA damage</keyword>
<evidence type="ECO:0000256" key="3">
    <source>
        <dbReference type="ARBA" id="ARBA00010945"/>
    </source>
</evidence>
<dbReference type="Gene3D" id="3.30.70.270">
    <property type="match status" value="1"/>
</dbReference>
<dbReference type="GO" id="GO:0005829">
    <property type="term" value="C:cytosol"/>
    <property type="evidence" value="ECO:0007669"/>
    <property type="project" value="TreeGrafter"/>
</dbReference>
<dbReference type="FunFam" id="3.40.1170.60:FF:000001">
    <property type="entry name" value="DNA polymerase IV"/>
    <property type="match status" value="1"/>
</dbReference>
<dbReference type="NCBIfam" id="NF002677">
    <property type="entry name" value="PRK02406.1"/>
    <property type="match status" value="1"/>
</dbReference>
<keyword evidence="13" id="KW-0239">DNA-directed DNA polymerase</keyword>
<dbReference type="InterPro" id="IPR017961">
    <property type="entry name" value="DNA_pol_Y-fam_little_finger"/>
</dbReference>
<keyword evidence="14" id="KW-0238">DNA-binding</keyword>
<dbReference type="Pfam" id="PF00817">
    <property type="entry name" value="IMS"/>
    <property type="match status" value="1"/>
</dbReference>
<evidence type="ECO:0000256" key="7">
    <source>
        <dbReference type="ARBA" id="ARBA00022679"/>
    </source>
</evidence>
<feature type="domain" description="UmuC" evidence="17">
    <location>
        <begin position="4"/>
        <end position="185"/>
    </location>
</feature>
<keyword evidence="5" id="KW-0515">Mutator protein</keyword>
<organism evidence="18">
    <name type="scientific">hydrothermal vent metagenome</name>
    <dbReference type="NCBI Taxonomy" id="652676"/>
    <lineage>
        <taxon>unclassified sequences</taxon>
        <taxon>metagenomes</taxon>
        <taxon>ecological metagenomes</taxon>
    </lineage>
</organism>
<evidence type="ECO:0000256" key="2">
    <source>
        <dbReference type="ARBA" id="ARBA00004496"/>
    </source>
</evidence>
<proteinExistence type="inferred from homology"/>
<evidence type="ECO:0000256" key="9">
    <source>
        <dbReference type="ARBA" id="ARBA00022705"/>
    </source>
</evidence>
<keyword evidence="9" id="KW-0235">DNA replication</keyword>
<dbReference type="GO" id="GO:0003887">
    <property type="term" value="F:DNA-directed DNA polymerase activity"/>
    <property type="evidence" value="ECO:0007669"/>
    <property type="project" value="UniProtKB-KW"/>
</dbReference>
<evidence type="ECO:0000256" key="6">
    <source>
        <dbReference type="ARBA" id="ARBA00022490"/>
    </source>
</evidence>
<dbReference type="PROSITE" id="PS50173">
    <property type="entry name" value="UMUC"/>
    <property type="match status" value="1"/>
</dbReference>
<comment type="cofactor">
    <cofactor evidence="1">
        <name>Mg(2+)</name>
        <dbReference type="ChEBI" id="CHEBI:18420"/>
    </cofactor>
</comment>
<evidence type="ECO:0000256" key="4">
    <source>
        <dbReference type="ARBA" id="ARBA00012417"/>
    </source>
</evidence>
<evidence type="ECO:0000259" key="17">
    <source>
        <dbReference type="PROSITE" id="PS50173"/>
    </source>
</evidence>
<protein>
    <recommendedName>
        <fullName evidence="4">DNA-directed DNA polymerase</fullName>
        <ecNumber evidence="4">2.7.7.7</ecNumber>
    </recommendedName>
</protein>
<dbReference type="Gene3D" id="3.30.1490.100">
    <property type="entry name" value="DNA polymerase, Y-family, little finger domain"/>
    <property type="match status" value="1"/>
</dbReference>
<dbReference type="GO" id="GO:0009432">
    <property type="term" value="P:SOS response"/>
    <property type="evidence" value="ECO:0007669"/>
    <property type="project" value="UniProtKB-ARBA"/>
</dbReference>
<dbReference type="InterPro" id="IPR050116">
    <property type="entry name" value="DNA_polymerase-Y"/>
</dbReference>
<dbReference type="Pfam" id="PF21999">
    <property type="entry name" value="IMS_HHH_1"/>
    <property type="match status" value="1"/>
</dbReference>
<dbReference type="InterPro" id="IPR022880">
    <property type="entry name" value="DNApol_IV"/>
</dbReference>
<evidence type="ECO:0000256" key="16">
    <source>
        <dbReference type="ARBA" id="ARBA00049244"/>
    </source>
</evidence>
<dbReference type="AlphaFoldDB" id="A0A3B0VDL4"/>
<dbReference type="GO" id="GO:0046872">
    <property type="term" value="F:metal ion binding"/>
    <property type="evidence" value="ECO:0007669"/>
    <property type="project" value="UniProtKB-KW"/>
</dbReference>
<dbReference type="InterPro" id="IPR036775">
    <property type="entry name" value="DNA_pol_Y-fam_lit_finger_sf"/>
</dbReference>
<keyword evidence="15" id="KW-0234">DNA repair</keyword>
<dbReference type="SUPFAM" id="SSF56672">
    <property type="entry name" value="DNA/RNA polymerases"/>
    <property type="match status" value="1"/>
</dbReference>
<dbReference type="GO" id="GO:0006260">
    <property type="term" value="P:DNA replication"/>
    <property type="evidence" value="ECO:0007669"/>
    <property type="project" value="UniProtKB-KW"/>
</dbReference>
<evidence type="ECO:0000256" key="12">
    <source>
        <dbReference type="ARBA" id="ARBA00022842"/>
    </source>
</evidence>
<dbReference type="GO" id="GO:0006281">
    <property type="term" value="P:DNA repair"/>
    <property type="evidence" value="ECO:0007669"/>
    <property type="project" value="UniProtKB-KW"/>
</dbReference>